<dbReference type="AlphaFoldDB" id="A0A1Y5SZE2"/>
<protein>
    <submittedName>
        <fullName evidence="2">Uncharacterized protein</fullName>
    </submittedName>
</protein>
<gene>
    <name evidence="2" type="ORF">PAM7066_02388</name>
</gene>
<dbReference type="Gene3D" id="2.30.30.40">
    <property type="entry name" value="SH3 Domains"/>
    <property type="match status" value="1"/>
</dbReference>
<evidence type="ECO:0000313" key="2">
    <source>
        <dbReference type="EMBL" id="SLN51881.1"/>
    </source>
</evidence>
<feature type="chain" id="PRO_5010993033" evidence="1">
    <location>
        <begin position="20"/>
        <end position="197"/>
    </location>
</feature>
<evidence type="ECO:0000256" key="1">
    <source>
        <dbReference type="SAM" id="SignalP"/>
    </source>
</evidence>
<feature type="signal peptide" evidence="1">
    <location>
        <begin position="1"/>
        <end position="19"/>
    </location>
</feature>
<keyword evidence="3" id="KW-1185">Reference proteome</keyword>
<dbReference type="EMBL" id="FWFV01000006">
    <property type="protein sequence ID" value="SLN51881.1"/>
    <property type="molecule type" value="Genomic_DNA"/>
</dbReference>
<dbReference type="STRING" id="315423.SAMN04488020_106154"/>
<organism evidence="2 3">
    <name type="scientific">Palleronia marisminoris</name>
    <dbReference type="NCBI Taxonomy" id="315423"/>
    <lineage>
        <taxon>Bacteria</taxon>
        <taxon>Pseudomonadati</taxon>
        <taxon>Pseudomonadota</taxon>
        <taxon>Alphaproteobacteria</taxon>
        <taxon>Rhodobacterales</taxon>
        <taxon>Roseobacteraceae</taxon>
        <taxon>Palleronia</taxon>
    </lineage>
</organism>
<evidence type="ECO:0000313" key="3">
    <source>
        <dbReference type="Proteomes" id="UP000193870"/>
    </source>
</evidence>
<keyword evidence="1" id="KW-0732">Signal</keyword>
<reference evidence="2 3" key="1">
    <citation type="submission" date="2017-03" db="EMBL/GenBank/DDBJ databases">
        <authorList>
            <person name="Afonso C.L."/>
            <person name="Miller P.J."/>
            <person name="Scott M.A."/>
            <person name="Spackman E."/>
            <person name="Goraichik I."/>
            <person name="Dimitrov K.M."/>
            <person name="Suarez D.L."/>
            <person name="Swayne D.E."/>
        </authorList>
    </citation>
    <scope>NUCLEOTIDE SEQUENCE [LARGE SCALE GENOMIC DNA]</scope>
    <source>
        <strain evidence="2 3">CECT 7066</strain>
    </source>
</reference>
<dbReference type="OrthoDB" id="5489750at2"/>
<accession>A0A1Y5SZE2</accession>
<dbReference type="RefSeq" id="WP_085854354.1">
    <property type="nucleotide sequence ID" value="NZ_FOPF01000006.1"/>
</dbReference>
<proteinExistence type="predicted"/>
<dbReference type="Proteomes" id="UP000193870">
    <property type="component" value="Unassembled WGS sequence"/>
</dbReference>
<name>A0A1Y5SZE2_9RHOB</name>
<sequence length="197" mass="20817">MIRTLVLLLAILTGGAAAAQGTGLYDVTGVASDDALFVRARPSNDGEVTGTLSHDAQGVHVSELSENGLWGRVDHDGAAGWVYLGYMEAQGAMDFPGTLDCNGTEPFWSLSIRPDSVTLDEMSGAGFDGTTGTRARADGRTNRWSLRAFDSGRSLTAVIVAQQCSDGMSDRSYPYTVDVILSEQDGHRHVSGCCALP</sequence>